<gene>
    <name evidence="3" type="ordered locus">NE1591</name>
</gene>
<evidence type="ECO:0000256" key="1">
    <source>
        <dbReference type="ARBA" id="ARBA00006226"/>
    </source>
</evidence>
<dbReference type="Pfam" id="PF05016">
    <property type="entry name" value="ParE_toxin"/>
    <property type="match status" value="1"/>
</dbReference>
<dbReference type="GeneID" id="87104759"/>
<dbReference type="AlphaFoldDB" id="Q82UA5"/>
<proteinExistence type="inferred from homology"/>
<reference evidence="3 4" key="1">
    <citation type="journal article" date="2003" name="J. Bacteriol.">
        <title>Complete genome sequence of the ammonia-oxidizing bacterium and obligate chemolithoautotroph Nitrosomonas europaea.</title>
        <authorList>
            <person name="Chain P."/>
            <person name="Lamerdin J."/>
            <person name="Larimer F."/>
            <person name="Regala W."/>
            <person name="Land M."/>
            <person name="Hauser L."/>
            <person name="Hooper A."/>
            <person name="Klotz M."/>
            <person name="Norton J."/>
            <person name="Sayavedra-Soto L."/>
            <person name="Arciero D."/>
            <person name="Hommes N."/>
            <person name="Whittaker M."/>
            <person name="Arp D."/>
        </authorList>
    </citation>
    <scope>NUCLEOTIDE SEQUENCE [LARGE SCALE GENOMIC DNA]</scope>
    <source>
        <strain evidence="4">ATCC 19718 / CIP 103999 / KCTC 2705 / NBRC 14298</strain>
    </source>
</reference>
<accession>Q82UA5</accession>
<dbReference type="KEGG" id="neu:NE1591"/>
<dbReference type="HOGENOM" id="CLU_147162_7_0_4"/>
<dbReference type="InterPro" id="IPR007712">
    <property type="entry name" value="RelE/ParE_toxin"/>
</dbReference>
<dbReference type="STRING" id="228410.NE1591"/>
<dbReference type="PANTHER" id="PTHR33755">
    <property type="entry name" value="TOXIN PARE1-RELATED"/>
    <property type="match status" value="1"/>
</dbReference>
<dbReference type="EMBL" id="AL954747">
    <property type="protein sequence ID" value="CAD85502.1"/>
    <property type="molecule type" value="Genomic_DNA"/>
</dbReference>
<evidence type="ECO:0008006" key="5">
    <source>
        <dbReference type="Google" id="ProtNLM"/>
    </source>
</evidence>
<evidence type="ECO:0000313" key="4">
    <source>
        <dbReference type="Proteomes" id="UP000001416"/>
    </source>
</evidence>
<dbReference type="RefSeq" id="WP_011112155.1">
    <property type="nucleotide sequence ID" value="NC_004757.1"/>
</dbReference>
<dbReference type="OrthoDB" id="278204at2"/>
<organism evidence="3 4">
    <name type="scientific">Nitrosomonas europaea (strain ATCC 19718 / CIP 103999 / KCTC 2705 / NBRC 14298)</name>
    <dbReference type="NCBI Taxonomy" id="228410"/>
    <lineage>
        <taxon>Bacteria</taxon>
        <taxon>Pseudomonadati</taxon>
        <taxon>Pseudomonadota</taxon>
        <taxon>Betaproteobacteria</taxon>
        <taxon>Nitrosomonadales</taxon>
        <taxon>Nitrosomonadaceae</taxon>
        <taxon>Nitrosomonas</taxon>
    </lineage>
</organism>
<keyword evidence="2" id="KW-1277">Toxin-antitoxin system</keyword>
<dbReference type="Gene3D" id="3.30.2310.20">
    <property type="entry name" value="RelE-like"/>
    <property type="match status" value="1"/>
</dbReference>
<protein>
    <recommendedName>
        <fullName evidence="5">Plasmid stabilization system protein ParE</fullName>
    </recommendedName>
</protein>
<dbReference type="PANTHER" id="PTHR33755:SF8">
    <property type="entry name" value="TOXIN PARE2"/>
    <property type="match status" value="1"/>
</dbReference>
<sequence>MTCEVRLRPEAEQDLADAAAWYEEQRQGLGHKFLDEVTTTLSNIAETPLAYPNVHRGTRRAVIRRFPFGIYFQVKKATIIVVAVMHGSRNPHQWKSRT</sequence>
<evidence type="ECO:0000256" key="2">
    <source>
        <dbReference type="ARBA" id="ARBA00022649"/>
    </source>
</evidence>
<dbReference type="eggNOG" id="COG3668">
    <property type="taxonomic scope" value="Bacteria"/>
</dbReference>
<comment type="similarity">
    <text evidence="1">Belongs to the RelE toxin family.</text>
</comment>
<keyword evidence="4" id="KW-1185">Reference proteome</keyword>
<dbReference type="InterPro" id="IPR051803">
    <property type="entry name" value="TA_system_RelE-like_toxin"/>
</dbReference>
<name>Q82UA5_NITEU</name>
<evidence type="ECO:0000313" key="3">
    <source>
        <dbReference type="EMBL" id="CAD85502.1"/>
    </source>
</evidence>
<dbReference type="Proteomes" id="UP000001416">
    <property type="component" value="Chromosome"/>
</dbReference>
<dbReference type="InterPro" id="IPR035093">
    <property type="entry name" value="RelE/ParE_toxin_dom_sf"/>
</dbReference>